<keyword evidence="6" id="KW-1185">Reference proteome</keyword>
<feature type="domain" description="RRM" evidence="4">
    <location>
        <begin position="18"/>
        <end position="96"/>
    </location>
</feature>
<dbReference type="Gene3D" id="3.30.70.330">
    <property type="match status" value="4"/>
</dbReference>
<dbReference type="GeneID" id="17358974"/>
<dbReference type="InterPro" id="IPR034423">
    <property type="entry name" value="RBM19_RRM5"/>
</dbReference>
<dbReference type="SUPFAM" id="SSF54928">
    <property type="entry name" value="RNA-binding domain, RBD"/>
    <property type="match status" value="3"/>
</dbReference>
<evidence type="ECO:0000259" key="4">
    <source>
        <dbReference type="PROSITE" id="PS50102"/>
    </source>
</evidence>
<dbReference type="InterPro" id="IPR000504">
    <property type="entry name" value="RRM_dom"/>
</dbReference>
<evidence type="ECO:0000256" key="2">
    <source>
        <dbReference type="PROSITE-ProRule" id="PRU00176"/>
    </source>
</evidence>
<feature type="region of interest" description="Disordered" evidence="3">
    <location>
        <begin position="436"/>
        <end position="458"/>
    </location>
</feature>
<feature type="domain" description="RRM" evidence="4">
    <location>
        <begin position="350"/>
        <end position="436"/>
    </location>
</feature>
<organism evidence="6">
    <name type="scientific">Chlorella variabilis</name>
    <name type="common">Green alga</name>
    <dbReference type="NCBI Taxonomy" id="554065"/>
    <lineage>
        <taxon>Eukaryota</taxon>
        <taxon>Viridiplantae</taxon>
        <taxon>Chlorophyta</taxon>
        <taxon>core chlorophytes</taxon>
        <taxon>Trebouxiophyceae</taxon>
        <taxon>Chlorellales</taxon>
        <taxon>Chlorellaceae</taxon>
        <taxon>Chlorella clade</taxon>
        <taxon>Chlorella</taxon>
    </lineage>
</organism>
<dbReference type="CDD" id="cd12566">
    <property type="entry name" value="RRM2_MRD1"/>
    <property type="match status" value="1"/>
</dbReference>
<dbReference type="CDD" id="cd12318">
    <property type="entry name" value="RRM5_RBM19_like"/>
    <property type="match status" value="1"/>
</dbReference>
<dbReference type="EMBL" id="GL433836">
    <property type="protein sequence ID" value="EFN59300.1"/>
    <property type="molecule type" value="Genomic_DNA"/>
</dbReference>
<name>E1Z473_CHLVA</name>
<dbReference type="STRING" id="554065.E1Z473"/>
<gene>
    <name evidence="5" type="ORF">CHLNCDRAFT_7238</name>
</gene>
<dbReference type="PROSITE" id="PS50102">
    <property type="entry name" value="RRM"/>
    <property type="match status" value="4"/>
</dbReference>
<reference evidence="5 6" key="1">
    <citation type="journal article" date="2010" name="Plant Cell">
        <title>The Chlorella variabilis NC64A genome reveals adaptation to photosymbiosis, coevolution with viruses, and cryptic sex.</title>
        <authorList>
            <person name="Blanc G."/>
            <person name="Duncan G."/>
            <person name="Agarkova I."/>
            <person name="Borodovsky M."/>
            <person name="Gurnon J."/>
            <person name="Kuo A."/>
            <person name="Lindquist E."/>
            <person name="Lucas S."/>
            <person name="Pangilinan J."/>
            <person name="Polle J."/>
            <person name="Salamov A."/>
            <person name="Terry A."/>
            <person name="Yamada T."/>
            <person name="Dunigan D.D."/>
            <person name="Grigoriev I.V."/>
            <person name="Claverie J.M."/>
            <person name="Van Etten J.L."/>
        </authorList>
    </citation>
    <scope>NUCLEOTIDE SEQUENCE [LARGE SCALE GENOMIC DNA]</scope>
    <source>
        <strain evidence="5 6">NC64A</strain>
    </source>
</reference>
<evidence type="ECO:0000256" key="1">
    <source>
        <dbReference type="ARBA" id="ARBA00022884"/>
    </source>
</evidence>
<evidence type="ECO:0000313" key="5">
    <source>
        <dbReference type="EMBL" id="EFN59300.1"/>
    </source>
</evidence>
<dbReference type="FunFam" id="3.30.70.330:FF:000442">
    <property type="entry name" value="Multiple RNA-binding domain-containing protein 1"/>
    <property type="match status" value="1"/>
</dbReference>
<evidence type="ECO:0000313" key="6">
    <source>
        <dbReference type="Proteomes" id="UP000008141"/>
    </source>
</evidence>
<dbReference type="AlphaFoldDB" id="E1Z473"/>
<dbReference type="InParanoid" id="E1Z473"/>
<feature type="domain" description="RRM" evidence="4">
    <location>
        <begin position="215"/>
        <end position="287"/>
    </location>
</feature>
<dbReference type="Pfam" id="PF00076">
    <property type="entry name" value="RRM_1"/>
    <property type="match status" value="4"/>
</dbReference>
<dbReference type="eggNOG" id="KOG0110">
    <property type="taxonomic scope" value="Eukaryota"/>
</dbReference>
<sequence>QGPAVTEAEEEAHIADTGRLFVRNLPYSATEAELQALFEGYGDVSEVHLVLDRASKKSKGFALVQFADPQDAVKAHAELDASIFQGRLIHILPGKRPPPPPEGAAAGEGEGEGEGGGGAKRGATSSYKEQKEAALRATAGNRSAWNTLFMRADTVADAVAAHYGVSKAELLDREAGDMAVRMALGETQVIAETKRALGEAGGWRRRTRGVARSDRVLVVKNLPFTASLEELEALFGTIGALGRLVLPPTRTLALVEYLEAQDARRAFKALAYKRYQHVPLYLEWAPRTIFSTPPPPRPAAGTPAAAPAAAAAAAAPAGKAGKAGKGSAGKAAGELLTGVAEAQAEEVESSSIFVKNLAWATEDAALKAHFDAAVSAAGGAVRAVKVAKRKGPDGKLLSAGFGFVECSSDAAAKAAVKALQGTALDGHKLVLQLSTSRPGGAAGEAGAGKRKADGTGSTGGAAVLPDTCKVVVRNVAFEATRKDIMGLFTPFGHVNSCRLPRKFDGTHRGFAFVDFATKQEARNAMEAVQGAHLYGRRLVLEWAEEEGGLDELRAKT</sequence>
<dbReference type="FunCoup" id="E1Z473">
    <property type="interactions" value="1821"/>
</dbReference>
<dbReference type="CDD" id="cd12317">
    <property type="entry name" value="RRM4_RBM19_RRM3_MRD1"/>
    <property type="match status" value="1"/>
</dbReference>
<protein>
    <recommendedName>
        <fullName evidence="4">RRM domain-containing protein</fullName>
    </recommendedName>
</protein>
<proteinExistence type="predicted"/>
<dbReference type="OrthoDB" id="439639at2759"/>
<dbReference type="PANTHER" id="PTHR10352">
    <property type="entry name" value="EUKARYOTIC TRANSLATION INITIATION FACTOR 3 SUBUNIT G"/>
    <property type="match status" value="1"/>
</dbReference>
<feature type="domain" description="RRM" evidence="4">
    <location>
        <begin position="468"/>
        <end position="545"/>
    </location>
</feature>
<feature type="non-terminal residue" evidence="5">
    <location>
        <position position="1"/>
    </location>
</feature>
<dbReference type="KEGG" id="cvr:CHLNCDRAFT_7238"/>
<evidence type="ECO:0000256" key="3">
    <source>
        <dbReference type="SAM" id="MobiDB-lite"/>
    </source>
</evidence>
<dbReference type="InterPro" id="IPR035979">
    <property type="entry name" value="RBD_domain_sf"/>
</dbReference>
<dbReference type="SMART" id="SM00360">
    <property type="entry name" value="RRM"/>
    <property type="match status" value="4"/>
</dbReference>
<feature type="region of interest" description="Disordered" evidence="3">
    <location>
        <begin position="93"/>
        <end position="133"/>
    </location>
</feature>
<dbReference type="Proteomes" id="UP000008141">
    <property type="component" value="Unassembled WGS sequence"/>
</dbReference>
<dbReference type="CDD" id="cd12320">
    <property type="entry name" value="RRM6_RBM19_RRM5_MRD1"/>
    <property type="match status" value="1"/>
</dbReference>
<feature type="non-terminal residue" evidence="5">
    <location>
        <position position="556"/>
    </location>
</feature>
<keyword evidence="1 2" id="KW-0694">RNA-binding</keyword>
<dbReference type="GO" id="GO:0003723">
    <property type="term" value="F:RNA binding"/>
    <property type="evidence" value="ECO:0007669"/>
    <property type="project" value="UniProtKB-UniRule"/>
</dbReference>
<dbReference type="RefSeq" id="XP_005851402.1">
    <property type="nucleotide sequence ID" value="XM_005851340.1"/>
</dbReference>
<accession>E1Z473</accession>
<dbReference type="InterPro" id="IPR012677">
    <property type="entry name" value="Nucleotide-bd_a/b_plait_sf"/>
</dbReference>